<name>A0AA41MFP7_SCICA</name>
<sequence length="134" mass="15020">MVSLRSGVPGSYCGHHRPHHHWPISLRHVAWLPADLASLATNAMAPRVCGLLRAESDMFSFTYFKPDSLDHYSAEKLGIKYVSWYQQKPSQAAMLVIYRDSNSPQESLTESLTPTQEISILTISGLQALDEAEY</sequence>
<accession>A0AA41MFP7</accession>
<dbReference type="Gene3D" id="2.60.40.10">
    <property type="entry name" value="Immunoglobulins"/>
    <property type="match status" value="1"/>
</dbReference>
<evidence type="ECO:0000313" key="2">
    <source>
        <dbReference type="Proteomes" id="UP001166674"/>
    </source>
</evidence>
<gene>
    <name evidence="1" type="ORF">SUZIE_111225</name>
</gene>
<dbReference type="InterPro" id="IPR036179">
    <property type="entry name" value="Ig-like_dom_sf"/>
</dbReference>
<comment type="caution">
    <text evidence="1">The sequence shown here is derived from an EMBL/GenBank/DDBJ whole genome shotgun (WGS) entry which is preliminary data.</text>
</comment>
<reference evidence="1" key="1">
    <citation type="submission" date="2020-03" db="EMBL/GenBank/DDBJ databases">
        <title>Studies in the Genomics of Life Span.</title>
        <authorList>
            <person name="Glass D."/>
        </authorList>
    </citation>
    <scope>NUCLEOTIDE SEQUENCE</scope>
    <source>
        <strain evidence="1">SUZIE</strain>
        <tissue evidence="1">Muscle</tissue>
    </source>
</reference>
<keyword evidence="2" id="KW-1185">Reference proteome</keyword>
<proteinExistence type="predicted"/>
<dbReference type="InterPro" id="IPR013783">
    <property type="entry name" value="Ig-like_fold"/>
</dbReference>
<evidence type="ECO:0000313" key="1">
    <source>
        <dbReference type="EMBL" id="MBZ3871098.1"/>
    </source>
</evidence>
<dbReference type="EMBL" id="JAATJV010160932">
    <property type="protein sequence ID" value="MBZ3871098.1"/>
    <property type="molecule type" value="Genomic_DNA"/>
</dbReference>
<dbReference type="SUPFAM" id="SSF48726">
    <property type="entry name" value="Immunoglobulin"/>
    <property type="match status" value="1"/>
</dbReference>
<organism evidence="1 2">
    <name type="scientific">Sciurus carolinensis</name>
    <name type="common">Eastern gray squirrel</name>
    <dbReference type="NCBI Taxonomy" id="30640"/>
    <lineage>
        <taxon>Eukaryota</taxon>
        <taxon>Metazoa</taxon>
        <taxon>Chordata</taxon>
        <taxon>Craniata</taxon>
        <taxon>Vertebrata</taxon>
        <taxon>Euteleostomi</taxon>
        <taxon>Mammalia</taxon>
        <taxon>Eutheria</taxon>
        <taxon>Euarchontoglires</taxon>
        <taxon>Glires</taxon>
        <taxon>Rodentia</taxon>
        <taxon>Sciuromorpha</taxon>
        <taxon>Sciuridae</taxon>
        <taxon>Sciurinae</taxon>
        <taxon>Sciurini</taxon>
        <taxon>Sciurus</taxon>
    </lineage>
</organism>
<dbReference type="AlphaFoldDB" id="A0AA41MFP7"/>
<dbReference type="Proteomes" id="UP001166674">
    <property type="component" value="Unassembled WGS sequence"/>
</dbReference>
<protein>
    <submittedName>
        <fullName evidence="1">Ig lambda chain V-IV region Bau</fullName>
    </submittedName>
</protein>